<gene>
    <name evidence="4" type="ORF">HYALB_00012897</name>
</gene>
<dbReference type="PANTHER" id="PTHR46929:SF3">
    <property type="entry name" value="MYB_SANT-LIKE DOMAIN-CONTAINING PROTEIN"/>
    <property type="match status" value="1"/>
</dbReference>
<feature type="region of interest" description="Disordered" evidence="2">
    <location>
        <begin position="1"/>
        <end position="57"/>
    </location>
</feature>
<evidence type="ECO:0000313" key="4">
    <source>
        <dbReference type="EMBL" id="CAG8979256.1"/>
    </source>
</evidence>
<reference evidence="4" key="1">
    <citation type="submission" date="2021-07" db="EMBL/GenBank/DDBJ databases">
        <authorList>
            <person name="Durling M."/>
        </authorList>
    </citation>
    <scope>NUCLEOTIDE SEQUENCE</scope>
</reference>
<name>A0A9N9LVD1_9HELO</name>
<dbReference type="AlphaFoldDB" id="A0A9N9LVD1"/>
<keyword evidence="5" id="KW-1185">Reference proteome</keyword>
<feature type="domain" description="Myb/SANT-like" evidence="3">
    <location>
        <begin position="64"/>
        <end position="166"/>
    </location>
</feature>
<proteinExistence type="predicted"/>
<evidence type="ECO:0000256" key="1">
    <source>
        <dbReference type="SAM" id="Coils"/>
    </source>
</evidence>
<dbReference type="Proteomes" id="UP000701801">
    <property type="component" value="Unassembled WGS sequence"/>
</dbReference>
<dbReference type="InterPro" id="IPR024752">
    <property type="entry name" value="Myb/SANT-like_dom"/>
</dbReference>
<dbReference type="OrthoDB" id="5346818at2759"/>
<feature type="coiled-coil region" evidence="1">
    <location>
        <begin position="252"/>
        <end position="286"/>
    </location>
</feature>
<feature type="compositionally biased region" description="Polar residues" evidence="2">
    <location>
        <begin position="21"/>
        <end position="45"/>
    </location>
</feature>
<keyword evidence="1" id="KW-0175">Coiled coil</keyword>
<organism evidence="4 5">
    <name type="scientific">Hymenoscyphus albidus</name>
    <dbReference type="NCBI Taxonomy" id="595503"/>
    <lineage>
        <taxon>Eukaryota</taxon>
        <taxon>Fungi</taxon>
        <taxon>Dikarya</taxon>
        <taxon>Ascomycota</taxon>
        <taxon>Pezizomycotina</taxon>
        <taxon>Leotiomycetes</taxon>
        <taxon>Helotiales</taxon>
        <taxon>Helotiaceae</taxon>
        <taxon>Hymenoscyphus</taxon>
    </lineage>
</organism>
<evidence type="ECO:0000259" key="3">
    <source>
        <dbReference type="Pfam" id="PF12776"/>
    </source>
</evidence>
<sequence>MADSQESPIVPDHNPVDSLEDSSVATPSQTQTGTRTKPKTATSKAEPSPLAAANDDGKKFSRMTWSAKMQDGLLKECYVQFNLGRTNNTRNGRFTEEAWSCILDKVVDIIPEGDAVKKAISVAHCRNKYGSLVSYWGDFLVLQGTEGMVWNEQKELFEGDDELWDTLAKSNPQIKWHKSMKLVHRDLLEAMIGKDFEPRKSAYTSGRIVKKRKSTKSDERLMENDNESVRMEAEMPARKRGRVSEDDVDTALNKFANVLEGMQRELKEVKEQLKARDEEKEAAENVARDILLGDYQQRLTIDELVAAFETVVCDKVKARALTMIPSGVLRDRFVELALGIQLPQ</sequence>
<dbReference type="PANTHER" id="PTHR46929">
    <property type="entry name" value="EXPRESSED PROTEIN"/>
    <property type="match status" value="1"/>
</dbReference>
<dbReference type="EMBL" id="CAJVRM010000302">
    <property type="protein sequence ID" value="CAG8979256.1"/>
    <property type="molecule type" value="Genomic_DNA"/>
</dbReference>
<evidence type="ECO:0000313" key="5">
    <source>
        <dbReference type="Proteomes" id="UP000701801"/>
    </source>
</evidence>
<protein>
    <recommendedName>
        <fullName evidence="3">Myb/SANT-like domain-containing protein</fullName>
    </recommendedName>
</protein>
<accession>A0A9N9LVD1</accession>
<comment type="caution">
    <text evidence="4">The sequence shown here is derived from an EMBL/GenBank/DDBJ whole genome shotgun (WGS) entry which is preliminary data.</text>
</comment>
<dbReference type="Pfam" id="PF12776">
    <property type="entry name" value="Myb_DNA-bind_3"/>
    <property type="match status" value="1"/>
</dbReference>
<evidence type="ECO:0000256" key="2">
    <source>
        <dbReference type="SAM" id="MobiDB-lite"/>
    </source>
</evidence>